<evidence type="ECO:0000313" key="6">
    <source>
        <dbReference type="Proteomes" id="UP001218034"/>
    </source>
</evidence>
<name>A0ABY8CEH0_9ARCH</name>
<sequence>MEATSGYAGGEEKNAKYSEVSTGKTDHREAVQLKFNPETVSYSELLDIFWKNIDPTDPDGQFADKGFQYTTAIYFHNEKQRKQAEESRQRLENSGRFEKPIATVIEEFTTFFPAEEKHQDYSKKNPGRYKRYKKASGRESFLKESQS</sequence>
<dbReference type="PANTHER" id="PTHR43774:SF1">
    <property type="entry name" value="PEPTIDE METHIONINE SULFOXIDE REDUCTASE MSRA 2"/>
    <property type="match status" value="1"/>
</dbReference>
<organism evidence="5 6">
    <name type="scientific">Candidatus Nanohalococcus occultus</name>
    <dbReference type="NCBI Taxonomy" id="2978047"/>
    <lineage>
        <taxon>Archaea</taxon>
        <taxon>Candidatus Nanohalarchaeota</taxon>
        <taxon>Candidatus Nanohalarchaeota incertae sedis</taxon>
        <taxon>Candidatus Nanohalococcus</taxon>
    </lineage>
</organism>
<dbReference type="InterPro" id="IPR036509">
    <property type="entry name" value="Met_Sox_Rdtase_MsrA_sf"/>
</dbReference>
<proteinExistence type="predicted"/>
<evidence type="ECO:0000256" key="1">
    <source>
        <dbReference type="ARBA" id="ARBA00012502"/>
    </source>
</evidence>
<protein>
    <recommendedName>
        <fullName evidence="1">peptide-methionine (S)-S-oxide reductase</fullName>
        <ecNumber evidence="1">1.8.4.11</ecNumber>
    </recommendedName>
</protein>
<keyword evidence="6" id="KW-1185">Reference proteome</keyword>
<feature type="domain" description="Peptide methionine sulphoxide reductase MsrA" evidence="4">
    <location>
        <begin position="2"/>
        <end position="130"/>
    </location>
</feature>
<dbReference type="InterPro" id="IPR002569">
    <property type="entry name" value="Met_Sox_Rdtase_MsrA_dom"/>
</dbReference>
<evidence type="ECO:0000256" key="2">
    <source>
        <dbReference type="ARBA" id="ARBA00023002"/>
    </source>
</evidence>
<dbReference type="NCBIfam" id="TIGR00401">
    <property type="entry name" value="msrA"/>
    <property type="match status" value="1"/>
</dbReference>
<accession>A0ABY8CEH0</accession>
<reference evidence="5 6" key="1">
    <citation type="submission" date="2022-09" db="EMBL/GenBank/DDBJ databases">
        <title>Xylan utilization by haloarchaea-nanohaloarchaea associations.</title>
        <authorList>
            <person name="Yakimov M."/>
        </authorList>
    </citation>
    <scope>NUCLEOTIDE SEQUENCE [LARGE SCALE GENOMIC DNA]</scope>
    <source>
        <strain evidence="5 6">SVXNc</strain>
    </source>
</reference>
<dbReference type="Gene3D" id="3.30.1060.10">
    <property type="entry name" value="Peptide methionine sulphoxide reductase MsrA"/>
    <property type="match status" value="1"/>
</dbReference>
<dbReference type="PANTHER" id="PTHR43774">
    <property type="entry name" value="PEPTIDE METHIONINE SULFOXIDE REDUCTASE"/>
    <property type="match status" value="1"/>
</dbReference>
<dbReference type="EC" id="1.8.4.11" evidence="1"/>
<evidence type="ECO:0000259" key="4">
    <source>
        <dbReference type="Pfam" id="PF01625"/>
    </source>
</evidence>
<dbReference type="Pfam" id="PF01625">
    <property type="entry name" value="PMSR"/>
    <property type="match status" value="1"/>
</dbReference>
<feature type="compositionally biased region" description="Basic residues" evidence="3">
    <location>
        <begin position="125"/>
        <end position="135"/>
    </location>
</feature>
<evidence type="ECO:0000256" key="3">
    <source>
        <dbReference type="SAM" id="MobiDB-lite"/>
    </source>
</evidence>
<dbReference type="Proteomes" id="UP001218034">
    <property type="component" value="Chromosome"/>
</dbReference>
<dbReference type="SUPFAM" id="SSF55068">
    <property type="entry name" value="Peptide methionine sulfoxide reductase"/>
    <property type="match status" value="1"/>
</dbReference>
<feature type="region of interest" description="Disordered" evidence="3">
    <location>
        <begin position="116"/>
        <end position="147"/>
    </location>
</feature>
<dbReference type="EMBL" id="CP104395">
    <property type="protein sequence ID" value="WEL19623.1"/>
    <property type="molecule type" value="Genomic_DNA"/>
</dbReference>
<feature type="compositionally biased region" description="Basic and acidic residues" evidence="3">
    <location>
        <begin position="136"/>
        <end position="147"/>
    </location>
</feature>
<dbReference type="GO" id="GO:0008113">
    <property type="term" value="F:peptide-methionine (S)-S-oxide reductase activity"/>
    <property type="evidence" value="ECO:0007669"/>
    <property type="project" value="UniProtKB-EC"/>
</dbReference>
<gene>
    <name evidence="5" type="primary">msrAB</name>
    <name evidence="5" type="ORF">SVXNc_0607</name>
</gene>
<feature type="region of interest" description="Disordered" evidence="3">
    <location>
        <begin position="1"/>
        <end position="29"/>
    </location>
</feature>
<evidence type="ECO:0000313" key="5">
    <source>
        <dbReference type="EMBL" id="WEL19623.1"/>
    </source>
</evidence>
<keyword evidence="2 5" id="KW-0560">Oxidoreductase</keyword>